<dbReference type="Proteomes" id="UP000248349">
    <property type="component" value="Unassembled WGS sequence"/>
</dbReference>
<sequence>MTQFQPSGVRRSCQVLRFGVRAGSVHTRCRSEEACLVYLFFFPSSLLFLFCFQFPLTPSMMCSLVVILVFGSTSGWDDRCRLVTCLEWAGGFGLLLSLRGAQ</sequence>
<name>A0A318ZG65_9EURO</name>
<organism evidence="1 2">
    <name type="scientific">Aspergillus saccharolyticus JOP 1030-1</name>
    <dbReference type="NCBI Taxonomy" id="1450539"/>
    <lineage>
        <taxon>Eukaryota</taxon>
        <taxon>Fungi</taxon>
        <taxon>Dikarya</taxon>
        <taxon>Ascomycota</taxon>
        <taxon>Pezizomycotina</taxon>
        <taxon>Eurotiomycetes</taxon>
        <taxon>Eurotiomycetidae</taxon>
        <taxon>Eurotiales</taxon>
        <taxon>Aspergillaceae</taxon>
        <taxon>Aspergillus</taxon>
        <taxon>Aspergillus subgen. Circumdati</taxon>
    </lineage>
</organism>
<protein>
    <submittedName>
        <fullName evidence="1">Uncharacterized protein</fullName>
    </submittedName>
</protein>
<reference evidence="1 2" key="1">
    <citation type="submission" date="2016-12" db="EMBL/GenBank/DDBJ databases">
        <title>The genomes of Aspergillus section Nigri reveals drivers in fungal speciation.</title>
        <authorList>
            <consortium name="DOE Joint Genome Institute"/>
            <person name="Vesth T.C."/>
            <person name="Nybo J."/>
            <person name="Theobald S."/>
            <person name="Brandl J."/>
            <person name="Frisvad J.C."/>
            <person name="Nielsen K.F."/>
            <person name="Lyhne E.K."/>
            <person name="Kogle M.E."/>
            <person name="Kuo A."/>
            <person name="Riley R."/>
            <person name="Clum A."/>
            <person name="Nolan M."/>
            <person name="Lipzen A."/>
            <person name="Salamov A."/>
            <person name="Henrissat B."/>
            <person name="Wiebenga A."/>
            <person name="De Vries R.P."/>
            <person name="Grigoriev I.V."/>
            <person name="Mortensen U.H."/>
            <person name="Andersen M.R."/>
            <person name="Baker S.E."/>
        </authorList>
    </citation>
    <scope>NUCLEOTIDE SEQUENCE [LARGE SCALE GENOMIC DNA]</scope>
    <source>
        <strain evidence="1 2">JOP 1030-1</strain>
    </source>
</reference>
<dbReference type="RefSeq" id="XP_025432431.1">
    <property type="nucleotide sequence ID" value="XM_025570675.1"/>
</dbReference>
<accession>A0A318ZG65</accession>
<evidence type="ECO:0000313" key="1">
    <source>
        <dbReference type="EMBL" id="PYH46449.1"/>
    </source>
</evidence>
<dbReference type="GeneID" id="37071903"/>
<gene>
    <name evidence="1" type="ORF">BP01DRAFT_15797</name>
</gene>
<proteinExistence type="predicted"/>
<keyword evidence="2" id="KW-1185">Reference proteome</keyword>
<dbReference type="AlphaFoldDB" id="A0A318ZG65"/>
<dbReference type="EMBL" id="KZ821227">
    <property type="protein sequence ID" value="PYH46449.1"/>
    <property type="molecule type" value="Genomic_DNA"/>
</dbReference>
<evidence type="ECO:0000313" key="2">
    <source>
        <dbReference type="Proteomes" id="UP000248349"/>
    </source>
</evidence>